<evidence type="ECO:0000256" key="4">
    <source>
        <dbReference type="ARBA" id="ARBA00022630"/>
    </source>
</evidence>
<dbReference type="RefSeq" id="WP_173058740.1">
    <property type="nucleotide sequence ID" value="NZ_AP022853.1"/>
</dbReference>
<evidence type="ECO:0000256" key="3">
    <source>
        <dbReference type="ARBA" id="ARBA00005349"/>
    </source>
</evidence>
<evidence type="ECO:0000259" key="8">
    <source>
        <dbReference type="Pfam" id="PF01494"/>
    </source>
</evidence>
<evidence type="ECO:0000256" key="2">
    <source>
        <dbReference type="ARBA" id="ARBA00004749"/>
    </source>
</evidence>
<name>A0A6F8V681_9PROT</name>
<dbReference type="GO" id="GO:0071949">
    <property type="term" value="F:FAD binding"/>
    <property type="evidence" value="ECO:0007669"/>
    <property type="project" value="InterPro"/>
</dbReference>
<evidence type="ECO:0000256" key="6">
    <source>
        <dbReference type="ARBA" id="ARBA00023002"/>
    </source>
</evidence>
<keyword evidence="5" id="KW-0274">FAD</keyword>
<dbReference type="EMBL" id="AP022853">
    <property type="protein sequence ID" value="BCB25198.1"/>
    <property type="molecule type" value="Genomic_DNA"/>
</dbReference>
<evidence type="ECO:0000313" key="10">
    <source>
        <dbReference type="Proteomes" id="UP000502260"/>
    </source>
</evidence>
<dbReference type="GO" id="GO:0016705">
    <property type="term" value="F:oxidoreductase activity, acting on paired donors, with incorporation or reduction of molecular oxygen"/>
    <property type="evidence" value="ECO:0007669"/>
    <property type="project" value="InterPro"/>
</dbReference>
<evidence type="ECO:0000256" key="1">
    <source>
        <dbReference type="ARBA" id="ARBA00001974"/>
    </source>
</evidence>
<dbReference type="AlphaFoldDB" id="A0A6F8V681"/>
<keyword evidence="6" id="KW-0560">Oxidoreductase</keyword>
<dbReference type="PROSITE" id="PS01304">
    <property type="entry name" value="UBIH"/>
    <property type="match status" value="1"/>
</dbReference>
<keyword evidence="7" id="KW-0503">Monooxygenase</keyword>
<dbReference type="PANTHER" id="PTHR43876:SF7">
    <property type="entry name" value="UBIQUINONE BIOSYNTHESIS MONOOXYGENASE COQ6, MITOCHONDRIAL"/>
    <property type="match status" value="1"/>
</dbReference>
<dbReference type="InterPro" id="IPR051205">
    <property type="entry name" value="UbiH/COQ6_monooxygenase"/>
</dbReference>
<dbReference type="KEGG" id="slac:SKTS_00840"/>
<comment type="similarity">
    <text evidence="3">Belongs to the UbiH/COQ6 family.</text>
</comment>
<dbReference type="GO" id="GO:0004497">
    <property type="term" value="F:monooxygenase activity"/>
    <property type="evidence" value="ECO:0007669"/>
    <property type="project" value="UniProtKB-KW"/>
</dbReference>
<evidence type="ECO:0000256" key="7">
    <source>
        <dbReference type="ARBA" id="ARBA00023033"/>
    </source>
</evidence>
<dbReference type="NCBIfam" id="TIGR01988">
    <property type="entry name" value="Ubi-OHases"/>
    <property type="match status" value="1"/>
</dbReference>
<keyword evidence="10" id="KW-1185">Reference proteome</keyword>
<gene>
    <name evidence="9" type="primary">ubiH</name>
    <name evidence="9" type="ORF">SKTS_00840</name>
</gene>
<comment type="cofactor">
    <cofactor evidence="1">
        <name>FAD</name>
        <dbReference type="ChEBI" id="CHEBI:57692"/>
    </cofactor>
</comment>
<dbReference type="Proteomes" id="UP000502260">
    <property type="component" value="Chromosome"/>
</dbReference>
<evidence type="ECO:0000313" key="9">
    <source>
        <dbReference type="EMBL" id="BCB25198.1"/>
    </source>
</evidence>
<sequence length="387" mass="41180">MLSHVDVLIIGGGPAGAALALALQESDRTVMVLEAQDDFPRPADPRALALSYGAKILLQRLGVWDSIEGATPIETIHISQRGGFGRALLTAAESGVDALGYVVNYSALSTALHQALRQANPLYLTGAVVSSVKSTPGFGVAEFEHGGRQLEVTASLLVLADGGRSLAQVSGVERHVVDYDQTAVICHVTAERPRRHVAFERFTSFGPMALLPSGAGYDLVWTARPDEAEALLQLDDSAFLAKLHERFGDRLGAFTSAGKRASFPLSLKYARPVTAQRMALIGNAAQAMHPVAGQGFNLGLRDAWELGEEILNTPHAEIGGPAMLQHYREGRRRDTGGSILFTDLLVRLFSNDYAGVGLGRGLGLAALDLLPAAKRLVARKMIFGAKG</sequence>
<dbReference type="InterPro" id="IPR002938">
    <property type="entry name" value="FAD-bd"/>
</dbReference>
<dbReference type="PANTHER" id="PTHR43876">
    <property type="entry name" value="UBIQUINONE BIOSYNTHESIS MONOOXYGENASE COQ6, MITOCHONDRIAL"/>
    <property type="match status" value="1"/>
</dbReference>
<dbReference type="InterPro" id="IPR018168">
    <property type="entry name" value="Ubi_Hdrlase_CS"/>
</dbReference>
<dbReference type="PRINTS" id="PR00420">
    <property type="entry name" value="RNGMNOXGNASE"/>
</dbReference>
<organism evidence="9 10">
    <name type="scientific">Sulfurimicrobium lacus</name>
    <dbReference type="NCBI Taxonomy" id="2715678"/>
    <lineage>
        <taxon>Bacteria</taxon>
        <taxon>Pseudomonadati</taxon>
        <taxon>Pseudomonadota</taxon>
        <taxon>Betaproteobacteria</taxon>
        <taxon>Nitrosomonadales</taxon>
        <taxon>Sulfuricellaceae</taxon>
        <taxon>Sulfurimicrobium</taxon>
    </lineage>
</organism>
<dbReference type="Pfam" id="PF01494">
    <property type="entry name" value="FAD_binding_3"/>
    <property type="match status" value="1"/>
</dbReference>
<dbReference type="SUPFAM" id="SSF51905">
    <property type="entry name" value="FAD/NAD(P)-binding domain"/>
    <property type="match status" value="1"/>
</dbReference>
<dbReference type="InterPro" id="IPR010971">
    <property type="entry name" value="UbiH/COQ6"/>
</dbReference>
<reference evidence="10" key="1">
    <citation type="submission" date="2020-03" db="EMBL/GenBank/DDBJ databases">
        <title>Complete genome sequence of sulfur-oxidizing bacterium skT11.</title>
        <authorList>
            <person name="Kanda M."/>
            <person name="Kojima H."/>
            <person name="Fukui M."/>
        </authorList>
    </citation>
    <scope>NUCLEOTIDE SEQUENCE [LARGE SCALE GENOMIC DNA]</scope>
    <source>
        <strain evidence="10">skT11</strain>
    </source>
</reference>
<keyword evidence="4" id="KW-0285">Flavoprotein</keyword>
<comment type="pathway">
    <text evidence="2">Cofactor biosynthesis; ubiquinone biosynthesis.</text>
</comment>
<dbReference type="GO" id="GO:0006744">
    <property type="term" value="P:ubiquinone biosynthetic process"/>
    <property type="evidence" value="ECO:0007669"/>
    <property type="project" value="UniProtKB-UniPathway"/>
</dbReference>
<dbReference type="Gene3D" id="3.50.50.60">
    <property type="entry name" value="FAD/NAD(P)-binding domain"/>
    <property type="match status" value="2"/>
</dbReference>
<protein>
    <submittedName>
        <fullName evidence="9">2-octaprenyl-6-methoxyphenyl hydroxylase</fullName>
    </submittedName>
</protein>
<proteinExistence type="inferred from homology"/>
<evidence type="ECO:0000256" key="5">
    <source>
        <dbReference type="ARBA" id="ARBA00022827"/>
    </source>
</evidence>
<accession>A0A6F8V681</accession>
<dbReference type="InterPro" id="IPR036188">
    <property type="entry name" value="FAD/NAD-bd_sf"/>
</dbReference>
<feature type="domain" description="FAD-binding" evidence="8">
    <location>
        <begin position="5"/>
        <end position="333"/>
    </location>
</feature>
<dbReference type="UniPathway" id="UPA00232"/>